<evidence type="ECO:0000256" key="4">
    <source>
        <dbReference type="ARBA" id="ARBA00022692"/>
    </source>
</evidence>
<keyword evidence="4 8" id="KW-0812">Transmembrane</keyword>
<feature type="transmembrane region" description="Helical" evidence="8">
    <location>
        <begin position="75"/>
        <end position="96"/>
    </location>
</feature>
<dbReference type="SUPFAM" id="SSF161111">
    <property type="entry name" value="Cation efflux protein transmembrane domain-like"/>
    <property type="match status" value="1"/>
</dbReference>
<feature type="transmembrane region" description="Helical" evidence="8">
    <location>
        <begin position="117"/>
        <end position="139"/>
    </location>
</feature>
<dbReference type="EMBL" id="CP036268">
    <property type="protein sequence ID" value="QDT37858.1"/>
    <property type="molecule type" value="Genomic_DNA"/>
</dbReference>
<feature type="domain" description="Cation efflux protein cytoplasmic" evidence="10">
    <location>
        <begin position="250"/>
        <end position="328"/>
    </location>
</feature>
<dbReference type="GO" id="GO:0005886">
    <property type="term" value="C:plasma membrane"/>
    <property type="evidence" value="ECO:0007669"/>
    <property type="project" value="TreeGrafter"/>
</dbReference>
<gene>
    <name evidence="11" type="ORF">Pan189_22400</name>
</gene>
<feature type="transmembrane region" description="Helical" evidence="8">
    <location>
        <begin position="193"/>
        <end position="214"/>
    </location>
</feature>
<evidence type="ECO:0000256" key="2">
    <source>
        <dbReference type="ARBA" id="ARBA00008114"/>
    </source>
</evidence>
<dbReference type="OrthoDB" id="9806522at2"/>
<dbReference type="Gene3D" id="1.20.1510.10">
    <property type="entry name" value="Cation efflux protein transmembrane domain"/>
    <property type="match status" value="1"/>
</dbReference>
<dbReference type="Pfam" id="PF16916">
    <property type="entry name" value="ZT_dimer"/>
    <property type="match status" value="1"/>
</dbReference>
<feature type="transmembrane region" description="Helical" evidence="8">
    <location>
        <begin position="220"/>
        <end position="238"/>
    </location>
</feature>
<evidence type="ECO:0000313" key="11">
    <source>
        <dbReference type="EMBL" id="QDT37858.1"/>
    </source>
</evidence>
<feature type="domain" description="Cation efflux protein transmembrane" evidence="9">
    <location>
        <begin position="53"/>
        <end position="246"/>
    </location>
</feature>
<name>A0A517R1V8_9PLAN</name>
<dbReference type="GO" id="GO:0015341">
    <property type="term" value="F:zinc efflux antiporter activity"/>
    <property type="evidence" value="ECO:0007669"/>
    <property type="project" value="TreeGrafter"/>
</dbReference>
<evidence type="ECO:0000256" key="8">
    <source>
        <dbReference type="SAM" id="Phobius"/>
    </source>
</evidence>
<feature type="transmembrane region" description="Helical" evidence="8">
    <location>
        <begin position="151"/>
        <end position="172"/>
    </location>
</feature>
<accession>A0A517R1V8</accession>
<evidence type="ECO:0000256" key="3">
    <source>
        <dbReference type="ARBA" id="ARBA00022448"/>
    </source>
</evidence>
<evidence type="ECO:0000313" key="12">
    <source>
        <dbReference type="Proteomes" id="UP000317318"/>
    </source>
</evidence>
<dbReference type="PANTHER" id="PTHR43840:SF15">
    <property type="entry name" value="MITOCHONDRIAL METAL TRANSPORTER 1-RELATED"/>
    <property type="match status" value="1"/>
</dbReference>
<dbReference type="KEGG" id="svp:Pan189_22400"/>
<keyword evidence="3" id="KW-0813">Transport</keyword>
<feature type="region of interest" description="Disordered" evidence="7">
    <location>
        <begin position="1"/>
        <end position="36"/>
    </location>
</feature>
<evidence type="ECO:0000256" key="7">
    <source>
        <dbReference type="SAM" id="MobiDB-lite"/>
    </source>
</evidence>
<comment type="similarity">
    <text evidence="2">Belongs to the cation diffusion facilitator (CDF) transporter (TC 2.A.4) family.</text>
</comment>
<reference evidence="11 12" key="1">
    <citation type="submission" date="2019-02" db="EMBL/GenBank/DDBJ databases">
        <title>Deep-cultivation of Planctomycetes and their phenomic and genomic characterization uncovers novel biology.</title>
        <authorList>
            <person name="Wiegand S."/>
            <person name="Jogler M."/>
            <person name="Boedeker C."/>
            <person name="Pinto D."/>
            <person name="Vollmers J."/>
            <person name="Rivas-Marin E."/>
            <person name="Kohn T."/>
            <person name="Peeters S.H."/>
            <person name="Heuer A."/>
            <person name="Rast P."/>
            <person name="Oberbeckmann S."/>
            <person name="Bunk B."/>
            <person name="Jeske O."/>
            <person name="Meyerdierks A."/>
            <person name="Storesund J.E."/>
            <person name="Kallscheuer N."/>
            <person name="Luecker S."/>
            <person name="Lage O.M."/>
            <person name="Pohl T."/>
            <person name="Merkel B.J."/>
            <person name="Hornburger P."/>
            <person name="Mueller R.-W."/>
            <person name="Bruemmer F."/>
            <person name="Labrenz M."/>
            <person name="Spormann A.M."/>
            <person name="Op den Camp H."/>
            <person name="Overmann J."/>
            <person name="Amann R."/>
            <person name="Jetten M.S.M."/>
            <person name="Mascher T."/>
            <person name="Medema M.H."/>
            <person name="Devos D.P."/>
            <person name="Kaster A.-K."/>
            <person name="Ovreas L."/>
            <person name="Rohde M."/>
            <person name="Galperin M.Y."/>
            <person name="Jogler C."/>
        </authorList>
    </citation>
    <scope>NUCLEOTIDE SEQUENCE [LARGE SCALE GENOMIC DNA]</scope>
    <source>
        <strain evidence="11 12">Pan189</strain>
    </source>
</reference>
<evidence type="ECO:0000256" key="1">
    <source>
        <dbReference type="ARBA" id="ARBA00004141"/>
    </source>
</evidence>
<dbReference type="Proteomes" id="UP000317318">
    <property type="component" value="Chromosome"/>
</dbReference>
<dbReference type="InterPro" id="IPR002524">
    <property type="entry name" value="Cation_efflux"/>
</dbReference>
<keyword evidence="12" id="KW-1185">Reference proteome</keyword>
<evidence type="ECO:0000259" key="9">
    <source>
        <dbReference type="Pfam" id="PF01545"/>
    </source>
</evidence>
<dbReference type="InterPro" id="IPR036837">
    <property type="entry name" value="Cation_efflux_CTD_sf"/>
</dbReference>
<dbReference type="InterPro" id="IPR027469">
    <property type="entry name" value="Cation_efflux_TMD_sf"/>
</dbReference>
<dbReference type="Gene3D" id="3.30.70.1350">
    <property type="entry name" value="Cation efflux protein, cytoplasmic domain"/>
    <property type="match status" value="1"/>
</dbReference>
<evidence type="ECO:0000256" key="5">
    <source>
        <dbReference type="ARBA" id="ARBA00022989"/>
    </source>
</evidence>
<dbReference type="Pfam" id="PF01545">
    <property type="entry name" value="Cation_efflux"/>
    <property type="match status" value="1"/>
</dbReference>
<dbReference type="InterPro" id="IPR027470">
    <property type="entry name" value="Cation_efflux_CTD"/>
</dbReference>
<dbReference type="GO" id="GO:0006882">
    <property type="term" value="P:intracellular zinc ion homeostasis"/>
    <property type="evidence" value="ECO:0007669"/>
    <property type="project" value="TreeGrafter"/>
</dbReference>
<organism evidence="11 12">
    <name type="scientific">Stratiformator vulcanicus</name>
    <dbReference type="NCBI Taxonomy" id="2527980"/>
    <lineage>
        <taxon>Bacteria</taxon>
        <taxon>Pseudomonadati</taxon>
        <taxon>Planctomycetota</taxon>
        <taxon>Planctomycetia</taxon>
        <taxon>Planctomycetales</taxon>
        <taxon>Planctomycetaceae</taxon>
        <taxon>Stratiformator</taxon>
    </lineage>
</organism>
<feature type="transmembrane region" description="Helical" evidence="8">
    <location>
        <begin position="45"/>
        <end position="69"/>
    </location>
</feature>
<dbReference type="GO" id="GO:0015086">
    <property type="term" value="F:cadmium ion transmembrane transporter activity"/>
    <property type="evidence" value="ECO:0007669"/>
    <property type="project" value="TreeGrafter"/>
</dbReference>
<evidence type="ECO:0000259" key="10">
    <source>
        <dbReference type="Pfam" id="PF16916"/>
    </source>
</evidence>
<keyword evidence="6 8" id="KW-0472">Membrane</keyword>
<proteinExistence type="inferred from homology"/>
<dbReference type="AlphaFoldDB" id="A0A517R1V8"/>
<protein>
    <submittedName>
        <fullName evidence="11">Putative cation efflux system protein</fullName>
    </submittedName>
</protein>
<sequence>MLAARSNSHHPQDAPTSSEASVEFPEPVAPPEEVSEARTGRTNRLLWIAGAGISVRLLVIAAELTAVVLLGSAALFVDAMATLADVIASIGLIVAIKLAERPPDDDHPFGHGRYEPLAGLQLGTLITLGGGALFISQLISAAQPHQAKTYSIVLAIIPAAAAVLLEIACRWVHSYGRRESSSALIAEAYHYRVDAITSVLAAVGMLVAVLLPNLGHLTDHVFALLLAGIMTWLGIGACRENMHQLLDRTPDESAFERVRTAAARIDGVLDIEKIRIQQAGPDAHVDIDVEVDPQMTVDDAHRIAQFVRREIQSDWPFVREVVVHIEPYFADDH</sequence>
<dbReference type="SUPFAM" id="SSF160240">
    <property type="entry name" value="Cation efflux protein cytoplasmic domain-like"/>
    <property type="match status" value="1"/>
</dbReference>
<dbReference type="NCBIfam" id="TIGR01297">
    <property type="entry name" value="CDF"/>
    <property type="match status" value="1"/>
</dbReference>
<dbReference type="InterPro" id="IPR058533">
    <property type="entry name" value="Cation_efflux_TM"/>
</dbReference>
<keyword evidence="5 8" id="KW-1133">Transmembrane helix</keyword>
<dbReference type="RefSeq" id="WP_145363942.1">
    <property type="nucleotide sequence ID" value="NZ_CP036268.1"/>
</dbReference>
<evidence type="ECO:0000256" key="6">
    <source>
        <dbReference type="ARBA" id="ARBA00023136"/>
    </source>
</evidence>
<comment type="subcellular location">
    <subcellularLocation>
        <location evidence="1">Membrane</location>
        <topology evidence="1">Multi-pass membrane protein</topology>
    </subcellularLocation>
</comment>
<dbReference type="PANTHER" id="PTHR43840">
    <property type="entry name" value="MITOCHONDRIAL METAL TRANSPORTER 1-RELATED"/>
    <property type="match status" value="1"/>
</dbReference>
<dbReference type="InterPro" id="IPR050291">
    <property type="entry name" value="CDF_Transporter"/>
</dbReference>
<dbReference type="GO" id="GO:0015093">
    <property type="term" value="F:ferrous iron transmembrane transporter activity"/>
    <property type="evidence" value="ECO:0007669"/>
    <property type="project" value="TreeGrafter"/>
</dbReference>